<evidence type="ECO:0000313" key="8">
    <source>
        <dbReference type="EMBL" id="ADK83562.1"/>
    </source>
</evidence>
<dbReference type="Gene3D" id="3.30.1330.60">
    <property type="entry name" value="OmpA-like domain"/>
    <property type="match status" value="1"/>
</dbReference>
<dbReference type="InterPro" id="IPR050330">
    <property type="entry name" value="Bact_OuterMem_StrucFunc"/>
</dbReference>
<dbReference type="Pfam" id="PF00691">
    <property type="entry name" value="OmpA"/>
    <property type="match status" value="1"/>
</dbReference>
<dbReference type="HOGENOM" id="CLU_055761_0_0_7"/>
<evidence type="ECO:0000256" key="6">
    <source>
        <dbReference type="SAM" id="SignalP"/>
    </source>
</evidence>
<keyword evidence="9" id="KW-1185">Reference proteome</keyword>
<feature type="chain" id="PRO_5003150071" evidence="6">
    <location>
        <begin position="25"/>
        <end position="361"/>
    </location>
</feature>
<evidence type="ECO:0000256" key="1">
    <source>
        <dbReference type="ARBA" id="ARBA00004442"/>
    </source>
</evidence>
<feature type="compositionally biased region" description="Basic and acidic residues" evidence="5">
    <location>
        <begin position="347"/>
        <end position="361"/>
    </location>
</feature>
<feature type="signal peptide" evidence="6">
    <location>
        <begin position="1"/>
        <end position="24"/>
    </location>
</feature>
<organism evidence="8 9">
    <name type="scientific">Desulfarculus baarsii (strain ATCC 33931 / DSM 2075 / LMG 7858 / VKM B-1802 / 2st14)</name>
    <dbReference type="NCBI Taxonomy" id="644282"/>
    <lineage>
        <taxon>Bacteria</taxon>
        <taxon>Pseudomonadati</taxon>
        <taxon>Thermodesulfobacteriota</taxon>
        <taxon>Desulfarculia</taxon>
        <taxon>Desulfarculales</taxon>
        <taxon>Desulfarculaceae</taxon>
        <taxon>Desulfarculus</taxon>
    </lineage>
</organism>
<comment type="subcellular location">
    <subcellularLocation>
        <location evidence="1">Cell outer membrane</location>
    </subcellularLocation>
</comment>
<dbReference type="PROSITE" id="PS51123">
    <property type="entry name" value="OMPA_2"/>
    <property type="match status" value="1"/>
</dbReference>
<evidence type="ECO:0000256" key="2">
    <source>
        <dbReference type="ARBA" id="ARBA00023136"/>
    </source>
</evidence>
<feature type="region of interest" description="Disordered" evidence="5">
    <location>
        <begin position="336"/>
        <end position="361"/>
    </location>
</feature>
<evidence type="ECO:0000259" key="7">
    <source>
        <dbReference type="PROSITE" id="PS51123"/>
    </source>
</evidence>
<keyword evidence="6" id="KW-0732">Signal</keyword>
<name>E1QG50_DESB2</name>
<evidence type="ECO:0000313" key="9">
    <source>
        <dbReference type="Proteomes" id="UP000009047"/>
    </source>
</evidence>
<dbReference type="STRING" id="644282.Deba_0183"/>
<sequence>MFPIRRSCLALIIALGMGAALAQAATAPPSADLAGASDSPLLKRYEGSIIISSDKRAFDELALPLGPLECPDPKARDAKNNRVFQPKIVSDLEGAYTRLVYLNPPGRSSLEVLRNYQDEVAAKGGEILYQCKGEACGGDPARGAAGGGGEQSLMMKLVAPERVTDDYFSPGGCALQSRIRDQRYFAARIPADGGDAYLALMTWVSTSSGSCRAFNDRAFTLAVLIEPKAREQKMVTVKAAEMASNLDSQGRIALYGVHFDFDKAVVKPESRPTLQEIAALLAADPALEILVVGHTDNQGGFAYNVELSQRRAQAVVKALTGDFGVAPGRLTPFGAGMAAPTASNDSEEGRAKNRRVELVKR</sequence>
<proteinExistence type="predicted"/>
<dbReference type="SUPFAM" id="SSF103088">
    <property type="entry name" value="OmpA-like"/>
    <property type="match status" value="1"/>
</dbReference>
<dbReference type="InterPro" id="IPR006690">
    <property type="entry name" value="OMPA-like_CS"/>
</dbReference>
<dbReference type="PANTHER" id="PTHR30329">
    <property type="entry name" value="STATOR ELEMENT OF FLAGELLAR MOTOR COMPLEX"/>
    <property type="match status" value="1"/>
</dbReference>
<keyword evidence="2 4" id="KW-0472">Membrane</keyword>
<dbReference type="InterPro" id="IPR036737">
    <property type="entry name" value="OmpA-like_sf"/>
</dbReference>
<dbReference type="PRINTS" id="PR01021">
    <property type="entry name" value="OMPADOMAIN"/>
</dbReference>
<gene>
    <name evidence="8" type="ordered locus">Deba_0183</name>
</gene>
<dbReference type="InterPro" id="IPR006664">
    <property type="entry name" value="OMP_bac"/>
</dbReference>
<evidence type="ECO:0000256" key="4">
    <source>
        <dbReference type="PROSITE-ProRule" id="PRU00473"/>
    </source>
</evidence>
<feature type="domain" description="OmpA-like" evidence="7">
    <location>
        <begin position="246"/>
        <end position="361"/>
    </location>
</feature>
<dbReference type="Proteomes" id="UP000009047">
    <property type="component" value="Chromosome"/>
</dbReference>
<dbReference type="RefSeq" id="WP_013257018.1">
    <property type="nucleotide sequence ID" value="NC_014365.1"/>
</dbReference>
<reference evidence="8 9" key="1">
    <citation type="journal article" date="2010" name="Stand. Genomic Sci.">
        <title>Complete genome sequence of Desulfarculus baarsii type strain (2st14).</title>
        <authorList>
            <person name="Sun H."/>
            <person name="Spring S."/>
            <person name="Lapidus A."/>
            <person name="Davenport K."/>
            <person name="Del Rio T.G."/>
            <person name="Tice H."/>
            <person name="Nolan M."/>
            <person name="Copeland A."/>
            <person name="Cheng J.F."/>
            <person name="Lucas S."/>
            <person name="Tapia R."/>
            <person name="Goodwin L."/>
            <person name="Pitluck S."/>
            <person name="Ivanova N."/>
            <person name="Pagani I."/>
            <person name="Mavromatis K."/>
            <person name="Ovchinnikova G."/>
            <person name="Pati A."/>
            <person name="Chen A."/>
            <person name="Palaniappan K."/>
            <person name="Hauser L."/>
            <person name="Chang Y.J."/>
            <person name="Jeffries C.D."/>
            <person name="Detter J.C."/>
            <person name="Han C."/>
            <person name="Rohde M."/>
            <person name="Brambilla E."/>
            <person name="Goker M."/>
            <person name="Woyke T."/>
            <person name="Bristow J."/>
            <person name="Eisen J.A."/>
            <person name="Markowitz V."/>
            <person name="Hugenholtz P."/>
            <person name="Kyrpides N.C."/>
            <person name="Klenk H.P."/>
            <person name="Land M."/>
        </authorList>
    </citation>
    <scope>NUCLEOTIDE SEQUENCE [LARGE SCALE GENOMIC DNA]</scope>
    <source>
        <strain evidence="9">ATCC 33931 / DSM 2075 / LMG 7858 / VKM B-1802 / 2st14</strain>
    </source>
</reference>
<dbReference type="PANTHER" id="PTHR30329:SF21">
    <property type="entry name" value="LIPOPROTEIN YIAD-RELATED"/>
    <property type="match status" value="1"/>
</dbReference>
<accession>E1QG50</accession>
<dbReference type="eggNOG" id="COG2885">
    <property type="taxonomic scope" value="Bacteria"/>
</dbReference>
<protein>
    <submittedName>
        <fullName evidence="8">OmpA/MotB domain protein</fullName>
    </submittedName>
</protein>
<evidence type="ECO:0000256" key="5">
    <source>
        <dbReference type="SAM" id="MobiDB-lite"/>
    </source>
</evidence>
<evidence type="ECO:0000256" key="3">
    <source>
        <dbReference type="ARBA" id="ARBA00023237"/>
    </source>
</evidence>
<dbReference type="GO" id="GO:0009279">
    <property type="term" value="C:cell outer membrane"/>
    <property type="evidence" value="ECO:0007669"/>
    <property type="project" value="UniProtKB-SubCell"/>
</dbReference>
<dbReference type="KEGG" id="dbr:Deba_0183"/>
<dbReference type="AlphaFoldDB" id="E1QG50"/>
<keyword evidence="3" id="KW-0998">Cell outer membrane</keyword>
<dbReference type="CDD" id="cd07185">
    <property type="entry name" value="OmpA_C-like"/>
    <property type="match status" value="1"/>
</dbReference>
<dbReference type="PROSITE" id="PS01068">
    <property type="entry name" value="OMPA_1"/>
    <property type="match status" value="1"/>
</dbReference>
<dbReference type="InterPro" id="IPR006665">
    <property type="entry name" value="OmpA-like"/>
</dbReference>
<dbReference type="EMBL" id="CP002085">
    <property type="protein sequence ID" value="ADK83562.1"/>
    <property type="molecule type" value="Genomic_DNA"/>
</dbReference>